<accession>A0A2U3DYU3</accession>
<evidence type="ECO:0000313" key="4">
    <source>
        <dbReference type="Proteomes" id="UP000245956"/>
    </source>
</evidence>
<gene>
    <name evidence="3" type="ORF">PCL_03199</name>
    <name evidence="2" type="ORF">Purlil1_642</name>
</gene>
<keyword evidence="5" id="KW-1185">Reference proteome</keyword>
<dbReference type="AlphaFoldDB" id="A0A2U3DYU3"/>
<evidence type="ECO:0000313" key="2">
    <source>
        <dbReference type="EMBL" id="KAK4094946.1"/>
    </source>
</evidence>
<evidence type="ECO:0000313" key="5">
    <source>
        <dbReference type="Proteomes" id="UP001287286"/>
    </source>
</evidence>
<protein>
    <submittedName>
        <fullName evidence="3">Uncharacterized protein</fullName>
    </submittedName>
</protein>
<comment type="caution">
    <text evidence="3">The sequence shown here is derived from an EMBL/GenBank/DDBJ whole genome shotgun (WGS) entry which is preliminary data.</text>
</comment>
<name>A0A2U3DYU3_PURLI</name>
<evidence type="ECO:0000256" key="1">
    <source>
        <dbReference type="SAM" id="MobiDB-lite"/>
    </source>
</evidence>
<reference evidence="2" key="3">
    <citation type="submission" date="2023-11" db="EMBL/GenBank/DDBJ databases">
        <authorList>
            <person name="Beijen E."/>
            <person name="Ohm R.A."/>
        </authorList>
    </citation>
    <scope>NUCLEOTIDE SEQUENCE</scope>
    <source>
        <strain evidence="2">CBS 150709</strain>
    </source>
</reference>
<dbReference type="EMBL" id="LCWV01000019">
    <property type="protein sequence ID" value="PWI67431.1"/>
    <property type="molecule type" value="Genomic_DNA"/>
</dbReference>
<feature type="region of interest" description="Disordered" evidence="1">
    <location>
        <begin position="64"/>
        <end position="83"/>
    </location>
</feature>
<dbReference type="Proteomes" id="UP001287286">
    <property type="component" value="Unassembled WGS sequence"/>
</dbReference>
<reference evidence="3" key="1">
    <citation type="submission" date="2015-05" db="EMBL/GenBank/DDBJ databases">
        <authorList>
            <person name="Wang D.B."/>
            <person name="Wang M."/>
        </authorList>
    </citation>
    <scope>NUCLEOTIDE SEQUENCE</scope>
    <source>
        <strain evidence="3">36-1</strain>
    </source>
</reference>
<reference evidence="2 5" key="4">
    <citation type="journal article" date="2024" name="Microbiol. Resour. Announc.">
        <title>Genome annotations for the ascomycete fungi Trichoderma harzianum, Trichoderma aggressivum, and Purpureocillium lilacinum.</title>
        <authorList>
            <person name="Beijen E.P.W."/>
            <person name="Ohm R.A."/>
        </authorList>
    </citation>
    <scope>NUCLEOTIDE SEQUENCE [LARGE SCALE GENOMIC DNA]</scope>
    <source>
        <strain evidence="2 5">CBS 150709</strain>
    </source>
</reference>
<dbReference type="Proteomes" id="UP000245956">
    <property type="component" value="Unassembled WGS sequence"/>
</dbReference>
<evidence type="ECO:0000313" key="3">
    <source>
        <dbReference type="EMBL" id="PWI67431.1"/>
    </source>
</evidence>
<sequence length="256" mass="27415">MPDARVGLLYVQRTRLGPAAAPGGSAVGIVWDSYGGRGGEPHWHGMTWHPAKARVRATYGEAEPLPAAADPNSKDKTRQNDASHHCGWADGSWIMDGSWMDGLDPGPLPWILAGRPRPAHASSSPAATATTTTDALVTMDLAARQAHTRTNHARYGDCRRGRTTYTPLTTTAAHAHSLLLGDLPTTTLHELCTSTDPHGHPSPPLLFFLFPSSSPSSILSFFAEKTFASSPLSLSLPSFTNQVSVTLYIHFPTVAF</sequence>
<organism evidence="3 4">
    <name type="scientific">Purpureocillium lilacinum</name>
    <name type="common">Paecilomyces lilacinus</name>
    <dbReference type="NCBI Taxonomy" id="33203"/>
    <lineage>
        <taxon>Eukaryota</taxon>
        <taxon>Fungi</taxon>
        <taxon>Dikarya</taxon>
        <taxon>Ascomycota</taxon>
        <taxon>Pezizomycotina</taxon>
        <taxon>Sordariomycetes</taxon>
        <taxon>Hypocreomycetidae</taxon>
        <taxon>Hypocreales</taxon>
        <taxon>Ophiocordycipitaceae</taxon>
        <taxon>Purpureocillium</taxon>
    </lineage>
</organism>
<dbReference type="EMBL" id="JAWRVI010000002">
    <property type="protein sequence ID" value="KAK4094946.1"/>
    <property type="molecule type" value="Genomic_DNA"/>
</dbReference>
<reference evidence="3 4" key="2">
    <citation type="journal article" date="2016" name="Front. Microbiol.">
        <title>Genome and transcriptome sequences reveal the specific parasitism of the nematophagous Purpureocillium lilacinum 36-1.</title>
        <authorList>
            <person name="Xie J."/>
            <person name="Li S."/>
            <person name="Mo C."/>
            <person name="Xiao X."/>
            <person name="Peng D."/>
            <person name="Wang G."/>
            <person name="Xiao Y."/>
        </authorList>
    </citation>
    <scope>NUCLEOTIDE SEQUENCE [LARGE SCALE GENOMIC DNA]</scope>
    <source>
        <strain evidence="3 4">36-1</strain>
    </source>
</reference>
<feature type="compositionally biased region" description="Basic and acidic residues" evidence="1">
    <location>
        <begin position="72"/>
        <end position="83"/>
    </location>
</feature>
<proteinExistence type="predicted"/>